<dbReference type="Pfam" id="PF07732">
    <property type="entry name" value="Cu-oxidase_3"/>
    <property type="match status" value="1"/>
</dbReference>
<dbReference type="RefSeq" id="WP_190550364.1">
    <property type="nucleotide sequence ID" value="NZ_CAWPNO010000122.1"/>
</dbReference>
<evidence type="ECO:0000259" key="2">
    <source>
        <dbReference type="Pfam" id="PF07731"/>
    </source>
</evidence>
<dbReference type="InterPro" id="IPR045087">
    <property type="entry name" value="Cu-oxidase_fam"/>
</dbReference>
<evidence type="ECO:0000313" key="4">
    <source>
        <dbReference type="EMBL" id="MBD2200339.1"/>
    </source>
</evidence>
<dbReference type="CDD" id="cd13891">
    <property type="entry name" value="CuRO_3_CotA_like"/>
    <property type="match status" value="1"/>
</dbReference>
<name>A0ABR8AKC9_9CYAN</name>
<dbReference type="SUPFAM" id="SSF49503">
    <property type="entry name" value="Cupredoxins"/>
    <property type="match status" value="3"/>
</dbReference>
<dbReference type="CDD" id="cd13844">
    <property type="entry name" value="CuRO_1_BOD_CotA_like"/>
    <property type="match status" value="1"/>
</dbReference>
<comment type="similarity">
    <text evidence="1">Belongs to the multicopper oxidase family.</text>
</comment>
<dbReference type="PANTHER" id="PTHR48267">
    <property type="entry name" value="CUPREDOXIN SUPERFAMILY PROTEIN"/>
    <property type="match status" value="1"/>
</dbReference>
<reference evidence="4 5" key="1">
    <citation type="journal article" date="2020" name="ISME J.">
        <title>Comparative genomics reveals insights into cyanobacterial evolution and habitat adaptation.</title>
        <authorList>
            <person name="Chen M.Y."/>
            <person name="Teng W.K."/>
            <person name="Zhao L."/>
            <person name="Hu C.X."/>
            <person name="Zhou Y.K."/>
            <person name="Han B.P."/>
            <person name="Song L.R."/>
            <person name="Shu W.S."/>
        </authorList>
    </citation>
    <scope>NUCLEOTIDE SEQUENCE [LARGE SCALE GENOMIC DNA]</scope>
    <source>
        <strain evidence="4 5">FACHB-288</strain>
    </source>
</reference>
<dbReference type="Gene3D" id="2.60.40.420">
    <property type="entry name" value="Cupredoxins - blue copper proteins"/>
    <property type="match status" value="3"/>
</dbReference>
<protein>
    <submittedName>
        <fullName evidence="4">Multicopper oxidase domain-containing protein</fullName>
    </submittedName>
</protein>
<keyword evidence="5" id="KW-1185">Reference proteome</keyword>
<accession>A0ABR8AKC9</accession>
<sequence length="652" mass="71769">MVSLLNPLTIDKYKNPLPNLLQPGLFIDARRKGKYTITMSQGTHDFGLGEGIPLAQTWGYHSPSAPTWDAAGLNYLGPTIVAQKGKPITINWQSKLPKKHLLPVDTTIHWAYTGTNYSISKDGVPVVAHLHGGKSKSKYDGLPDAWFTSTGQGGKLAINKGATQAYKYYNDQQAATIWYHDHALGITRLNVYAGLAGFYILRDNHDTGRPDNPKTSRIENALPGNYVNFDYQGDSRKDPDVYYEYPIVIQDKIFTADGQLFYPASNADLAAAGLEAMLPPSAPNPSVIPEFGSGNVILVNGKAWPLLDVEPRKYRFRLLNGSDSRFYSLQLEKGLDFYQIGTDLGLLNKPVKLSQLELAPGQRADVIVDFKGYQGETLILNNFAGGITSEPIPNNPDTTGQIMAFKVGNQVTVADTPLPTTLRGGKGQPDALPTYTGLVTDQKIIQKFNDGIDWLDQTFVASSKNPKKPDFTKIVKDPLTGLPIAKQLALFENPSDDFGRITPMLGTIRDGALMWHDPITEYVQLGDTEIWEIYNTTRDSHPIHLHEAGFQLLSRQDFTATQIDPLAPLTNIQYQGAATPAAPQEAGILDTVVIEPGEVIRVAATFELPGEYVWHCHILSHEDNEMMRPYEILAPGANPLAAMDHLHTSVLI</sequence>
<dbReference type="EMBL" id="JACJQH010000084">
    <property type="protein sequence ID" value="MBD2200339.1"/>
    <property type="molecule type" value="Genomic_DNA"/>
</dbReference>
<feature type="domain" description="Plastocyanin-like" evidence="2">
    <location>
        <begin position="514"/>
        <end position="630"/>
    </location>
</feature>
<dbReference type="CDD" id="cd13868">
    <property type="entry name" value="CuRO_2_CotA_like"/>
    <property type="match status" value="1"/>
</dbReference>
<organism evidence="4 5">
    <name type="scientific">Calothrix parietina FACHB-288</name>
    <dbReference type="NCBI Taxonomy" id="2692896"/>
    <lineage>
        <taxon>Bacteria</taxon>
        <taxon>Bacillati</taxon>
        <taxon>Cyanobacteriota</taxon>
        <taxon>Cyanophyceae</taxon>
        <taxon>Nostocales</taxon>
        <taxon>Calotrichaceae</taxon>
        <taxon>Calothrix</taxon>
    </lineage>
</organism>
<dbReference type="PANTHER" id="PTHR48267:SF1">
    <property type="entry name" value="BILIRUBIN OXIDASE"/>
    <property type="match status" value="1"/>
</dbReference>
<dbReference type="InterPro" id="IPR008972">
    <property type="entry name" value="Cupredoxin"/>
</dbReference>
<proteinExistence type="inferred from homology"/>
<dbReference type="InterPro" id="IPR011706">
    <property type="entry name" value="Cu-oxidase_C"/>
</dbReference>
<dbReference type="Pfam" id="PF07731">
    <property type="entry name" value="Cu-oxidase_2"/>
    <property type="match status" value="1"/>
</dbReference>
<gene>
    <name evidence="4" type="ORF">H6G24_33565</name>
</gene>
<evidence type="ECO:0000259" key="3">
    <source>
        <dbReference type="Pfam" id="PF07732"/>
    </source>
</evidence>
<feature type="domain" description="Plastocyanin-like" evidence="3">
    <location>
        <begin position="129"/>
        <end position="204"/>
    </location>
</feature>
<dbReference type="Proteomes" id="UP000658514">
    <property type="component" value="Unassembled WGS sequence"/>
</dbReference>
<comment type="caution">
    <text evidence="4">The sequence shown here is derived from an EMBL/GenBank/DDBJ whole genome shotgun (WGS) entry which is preliminary data.</text>
</comment>
<evidence type="ECO:0000313" key="5">
    <source>
        <dbReference type="Proteomes" id="UP000658514"/>
    </source>
</evidence>
<dbReference type="InterPro" id="IPR011707">
    <property type="entry name" value="Cu-oxidase-like_N"/>
</dbReference>
<evidence type="ECO:0000256" key="1">
    <source>
        <dbReference type="ARBA" id="ARBA00010609"/>
    </source>
</evidence>